<feature type="transmembrane region" description="Helical" evidence="1">
    <location>
        <begin position="77"/>
        <end position="104"/>
    </location>
</feature>
<feature type="transmembrane region" description="Helical" evidence="1">
    <location>
        <begin position="124"/>
        <end position="145"/>
    </location>
</feature>
<accession>A0ABP7XER0</accession>
<feature type="transmembrane region" description="Helical" evidence="1">
    <location>
        <begin position="207"/>
        <end position="224"/>
    </location>
</feature>
<protein>
    <submittedName>
        <fullName evidence="2">Uncharacterized protein</fullName>
    </submittedName>
</protein>
<feature type="transmembrane region" description="Helical" evidence="1">
    <location>
        <begin position="231"/>
        <end position="249"/>
    </location>
</feature>
<evidence type="ECO:0000256" key="1">
    <source>
        <dbReference type="SAM" id="Phobius"/>
    </source>
</evidence>
<keyword evidence="3" id="KW-1185">Reference proteome</keyword>
<feature type="transmembrane region" description="Helical" evidence="1">
    <location>
        <begin position="281"/>
        <end position="298"/>
    </location>
</feature>
<name>A0ABP7XER0_9ACTN</name>
<evidence type="ECO:0000313" key="2">
    <source>
        <dbReference type="EMBL" id="GAA4113831.1"/>
    </source>
</evidence>
<feature type="transmembrane region" description="Helical" evidence="1">
    <location>
        <begin position="353"/>
        <end position="374"/>
    </location>
</feature>
<keyword evidence="1" id="KW-1133">Transmembrane helix</keyword>
<dbReference type="RefSeq" id="WP_344732293.1">
    <property type="nucleotide sequence ID" value="NZ_BAAAZH010000010.1"/>
</dbReference>
<comment type="caution">
    <text evidence="2">The sequence shown here is derived from an EMBL/GenBank/DDBJ whole genome shotgun (WGS) entry which is preliminary data.</text>
</comment>
<keyword evidence="1" id="KW-0812">Transmembrane</keyword>
<feature type="transmembrane region" description="Helical" evidence="1">
    <location>
        <begin position="152"/>
        <end position="170"/>
    </location>
</feature>
<reference evidence="3" key="1">
    <citation type="journal article" date="2019" name="Int. J. Syst. Evol. Microbiol.">
        <title>The Global Catalogue of Microorganisms (GCM) 10K type strain sequencing project: providing services to taxonomists for standard genome sequencing and annotation.</title>
        <authorList>
            <consortium name="The Broad Institute Genomics Platform"/>
            <consortium name="The Broad Institute Genome Sequencing Center for Infectious Disease"/>
            <person name="Wu L."/>
            <person name="Ma J."/>
        </authorList>
    </citation>
    <scope>NUCLEOTIDE SEQUENCE [LARGE SCALE GENOMIC DNA]</scope>
    <source>
        <strain evidence="3">JCM 16703</strain>
    </source>
</reference>
<organism evidence="2 3">
    <name type="scientific">Nocardioides fonticola</name>
    <dbReference type="NCBI Taxonomy" id="450363"/>
    <lineage>
        <taxon>Bacteria</taxon>
        <taxon>Bacillati</taxon>
        <taxon>Actinomycetota</taxon>
        <taxon>Actinomycetes</taxon>
        <taxon>Propionibacteriales</taxon>
        <taxon>Nocardioidaceae</taxon>
        <taxon>Nocardioides</taxon>
    </lineage>
</organism>
<feature type="transmembrane region" description="Helical" evidence="1">
    <location>
        <begin position="255"/>
        <end position="274"/>
    </location>
</feature>
<feature type="transmembrane region" description="Helical" evidence="1">
    <location>
        <begin position="41"/>
        <end position="65"/>
    </location>
</feature>
<keyword evidence="1" id="KW-0472">Membrane</keyword>
<sequence length="447" mass="47378">MLIAGPFALACLLFAMSDWKRRLPWALSMSLALPVTPAVPAGGQSLPAFVVIALIAVVVTGISWLRGREQLFDFPGSTLLAVFVGWCVVVTLAGPTFFAGIPVLSSSGGIDEQVLNPSRLDYTLSNAAQVLYLLVNALLICYLATRSKLSPHLLAPGLAGVAFLSLYRLGSDKLGLPFPAGQIDQGNYALIDDPTTYRLRGVFPEPSGLGISSVVTMVYAILMITQTRGRLRAFYIAMLAAATTNYSFAHSGTGLAGGVVMALLLVGYATYRAVSDGRSMLPFAIGSCAAIVVLLLLHREVHDFVVGGVQSKLGTGSYRSRSTADSFSLRLGLKTYGIGVGLGSNRPSSLWPMLWSCTGFVGLFSFLALLVRVISSAVPAARWRPIVFALIAEVVCKTFAGSTIADPVLIMCLGLAAHAALHHRPAVEVVPPRVVRRQRMAAATPSL</sequence>
<proteinExistence type="predicted"/>
<dbReference type="EMBL" id="BAAAZH010000010">
    <property type="protein sequence ID" value="GAA4113831.1"/>
    <property type="molecule type" value="Genomic_DNA"/>
</dbReference>
<gene>
    <name evidence="2" type="ORF">GCM10022215_11360</name>
</gene>
<dbReference type="Proteomes" id="UP001501495">
    <property type="component" value="Unassembled WGS sequence"/>
</dbReference>
<evidence type="ECO:0000313" key="3">
    <source>
        <dbReference type="Proteomes" id="UP001501495"/>
    </source>
</evidence>